<evidence type="ECO:0000256" key="1">
    <source>
        <dbReference type="SAM" id="MobiDB-lite"/>
    </source>
</evidence>
<dbReference type="EMBL" id="KV425574">
    <property type="protein sequence ID" value="KZT24942.1"/>
    <property type="molecule type" value="Genomic_DNA"/>
</dbReference>
<evidence type="ECO:0000313" key="2">
    <source>
        <dbReference type="EMBL" id="KZT24942.1"/>
    </source>
</evidence>
<dbReference type="InParanoid" id="A0A165SC30"/>
<dbReference type="Proteomes" id="UP000076761">
    <property type="component" value="Unassembled WGS sequence"/>
</dbReference>
<sequence length="350" mass="40203">MDTITIFDYVTKTKIPKLIENNTKSGPNTRSASYSYKDIRQVGHWDLTFETIVNDSFAFCLEREVEKRPTSTTKPYINNERTTEMRLESVFWPHVRRVLDASFQPNVPRGHVKIFCDVGSSCRRDPRSEPDRAARVSAKIPMEFRLNRLPGEVKVSWKWSSDMTQTEFRNYEANMEFKQVLSQLLFYMKAHMCRWGYIITDKELVCARRQTGQDNRIEISEAIPLTRHKQPLQNWRLGPRVKNCYPEAQGELTALLAIWYLHMLASRECLSDGWFLGWGPRPGPTQNIVTPDKSVKVNTGGLAKRKATPKPITADSSKRKTAGTSGVTTRSRAKESEKTSIPAKRKRKTA</sequence>
<feature type="region of interest" description="Disordered" evidence="1">
    <location>
        <begin position="285"/>
        <end position="350"/>
    </location>
</feature>
<gene>
    <name evidence="2" type="ORF">NEOLEDRAFT_1242047</name>
</gene>
<dbReference type="STRING" id="1314782.A0A165SC30"/>
<protein>
    <submittedName>
        <fullName evidence="2">Uncharacterized protein</fullName>
    </submittedName>
</protein>
<accession>A0A165SC30</accession>
<dbReference type="OrthoDB" id="3245315at2759"/>
<proteinExistence type="predicted"/>
<organism evidence="2 3">
    <name type="scientific">Neolentinus lepideus HHB14362 ss-1</name>
    <dbReference type="NCBI Taxonomy" id="1314782"/>
    <lineage>
        <taxon>Eukaryota</taxon>
        <taxon>Fungi</taxon>
        <taxon>Dikarya</taxon>
        <taxon>Basidiomycota</taxon>
        <taxon>Agaricomycotina</taxon>
        <taxon>Agaricomycetes</taxon>
        <taxon>Gloeophyllales</taxon>
        <taxon>Gloeophyllaceae</taxon>
        <taxon>Neolentinus</taxon>
    </lineage>
</organism>
<dbReference type="AlphaFoldDB" id="A0A165SC30"/>
<keyword evidence="3" id="KW-1185">Reference proteome</keyword>
<reference evidence="2 3" key="1">
    <citation type="journal article" date="2016" name="Mol. Biol. Evol.">
        <title>Comparative Genomics of Early-Diverging Mushroom-Forming Fungi Provides Insights into the Origins of Lignocellulose Decay Capabilities.</title>
        <authorList>
            <person name="Nagy L.G."/>
            <person name="Riley R."/>
            <person name="Tritt A."/>
            <person name="Adam C."/>
            <person name="Daum C."/>
            <person name="Floudas D."/>
            <person name="Sun H."/>
            <person name="Yadav J.S."/>
            <person name="Pangilinan J."/>
            <person name="Larsson K.H."/>
            <person name="Matsuura K."/>
            <person name="Barry K."/>
            <person name="Labutti K."/>
            <person name="Kuo R."/>
            <person name="Ohm R.A."/>
            <person name="Bhattacharya S.S."/>
            <person name="Shirouzu T."/>
            <person name="Yoshinaga Y."/>
            <person name="Martin F.M."/>
            <person name="Grigoriev I.V."/>
            <person name="Hibbett D.S."/>
        </authorList>
    </citation>
    <scope>NUCLEOTIDE SEQUENCE [LARGE SCALE GENOMIC DNA]</scope>
    <source>
        <strain evidence="2 3">HHB14362 ss-1</strain>
    </source>
</reference>
<evidence type="ECO:0000313" key="3">
    <source>
        <dbReference type="Proteomes" id="UP000076761"/>
    </source>
</evidence>
<name>A0A165SC30_9AGAM</name>